<name>A0ABX1JQU8_9MICC</name>
<reference evidence="1 2" key="1">
    <citation type="submission" date="2020-04" db="EMBL/GenBank/DDBJ databases">
        <authorList>
            <person name="Liu S."/>
        </authorList>
    </citation>
    <scope>NUCLEOTIDE SEQUENCE [LARGE SCALE GENOMIC DNA]</scope>
    <source>
        <strain evidence="1 2">CGMCC 1.15091</strain>
    </source>
</reference>
<proteinExistence type="predicted"/>
<dbReference type="SUPFAM" id="SSF52096">
    <property type="entry name" value="ClpP/crotonase"/>
    <property type="match status" value="1"/>
</dbReference>
<comment type="caution">
    <text evidence="1">The sequence shown here is derived from an EMBL/GenBank/DDBJ whole genome shotgun (WGS) entry which is preliminary data.</text>
</comment>
<dbReference type="InterPro" id="IPR029045">
    <property type="entry name" value="ClpP/crotonase-like_dom_sf"/>
</dbReference>
<evidence type="ECO:0000313" key="1">
    <source>
        <dbReference type="EMBL" id="NKX51451.1"/>
    </source>
</evidence>
<dbReference type="Gene3D" id="3.30.300.220">
    <property type="match status" value="1"/>
</dbReference>
<protein>
    <submittedName>
        <fullName evidence="1">Enoyl-CoA hydratase/isomerase family protein</fullName>
    </submittedName>
</protein>
<dbReference type="EMBL" id="JAAZSR010000232">
    <property type="protein sequence ID" value="NKX51451.1"/>
    <property type="molecule type" value="Genomic_DNA"/>
</dbReference>
<sequence>MDSSGPEVLFRRKGRLGHIILNRPRAINALTHGMVREMLAALA</sequence>
<gene>
    <name evidence="1" type="ORF">HER39_12910</name>
</gene>
<organism evidence="1 2">
    <name type="scientific">Arthrobacter deserti</name>
    <dbReference type="NCBI Taxonomy" id="1742687"/>
    <lineage>
        <taxon>Bacteria</taxon>
        <taxon>Bacillati</taxon>
        <taxon>Actinomycetota</taxon>
        <taxon>Actinomycetes</taxon>
        <taxon>Micrococcales</taxon>
        <taxon>Micrococcaceae</taxon>
        <taxon>Arthrobacter</taxon>
    </lineage>
</organism>
<evidence type="ECO:0000313" key="2">
    <source>
        <dbReference type="Proteomes" id="UP000523795"/>
    </source>
</evidence>
<accession>A0ABX1JQU8</accession>
<dbReference type="Proteomes" id="UP000523795">
    <property type="component" value="Unassembled WGS sequence"/>
</dbReference>
<keyword evidence="2" id="KW-1185">Reference proteome</keyword>
<feature type="non-terminal residue" evidence="1">
    <location>
        <position position="43"/>
    </location>
</feature>